<evidence type="ECO:0000313" key="1">
    <source>
        <dbReference type="EMBL" id="RKL67740.1"/>
    </source>
</evidence>
<dbReference type="RefSeq" id="WP_110935098.1">
    <property type="nucleotide sequence ID" value="NZ_KZ614146.1"/>
</dbReference>
<comment type="caution">
    <text evidence="1">The sequence shown here is derived from an EMBL/GenBank/DDBJ whole genome shotgun (WGS) entry which is preliminary data.</text>
</comment>
<organism evidence="1 2">
    <name type="scientific">Salipaludibacillus neizhouensis</name>
    <dbReference type="NCBI Taxonomy" id="885475"/>
    <lineage>
        <taxon>Bacteria</taxon>
        <taxon>Bacillati</taxon>
        <taxon>Bacillota</taxon>
        <taxon>Bacilli</taxon>
        <taxon>Bacillales</taxon>
        <taxon>Bacillaceae</taxon>
    </lineage>
</organism>
<name>A0A3A9KAG7_9BACI</name>
<accession>A0A3A9KAG7</accession>
<protein>
    <submittedName>
        <fullName evidence="1">Uncharacterized protein</fullName>
    </submittedName>
</protein>
<dbReference type="OrthoDB" id="2960746at2"/>
<evidence type="ECO:0000313" key="2">
    <source>
        <dbReference type="Proteomes" id="UP000281498"/>
    </source>
</evidence>
<reference evidence="1 2" key="1">
    <citation type="submission" date="2017-10" db="EMBL/GenBank/DDBJ databases">
        <title>Bacillus sp. nov., a halophilic bacterium isolated from a Keqin Lake.</title>
        <authorList>
            <person name="Wang H."/>
        </authorList>
    </citation>
    <scope>NUCLEOTIDE SEQUENCE [LARGE SCALE GENOMIC DNA]</scope>
    <source>
        <strain evidence="1 2">KCTC 13187</strain>
    </source>
</reference>
<dbReference type="EMBL" id="PDOE01000003">
    <property type="protein sequence ID" value="RKL67740.1"/>
    <property type="molecule type" value="Genomic_DNA"/>
</dbReference>
<dbReference type="InterPro" id="IPR020909">
    <property type="entry name" value="UPF0736"/>
</dbReference>
<dbReference type="Pfam" id="PF12227">
    <property type="entry name" value="DUF3603"/>
    <property type="match status" value="1"/>
</dbReference>
<keyword evidence="2" id="KW-1185">Reference proteome</keyword>
<proteinExistence type="predicted"/>
<dbReference type="AlphaFoldDB" id="A0A3A9KAG7"/>
<dbReference type="Proteomes" id="UP000281498">
    <property type="component" value="Unassembled WGS sequence"/>
</dbReference>
<gene>
    <name evidence="1" type="ORF">CR203_10365</name>
</gene>
<sequence length="256" mass="30825">MIHMRDVWVNWFEGEENSYNVSEFFEWKKHDRIELIDQIVVVKVHSNLIEYIENTLQELPEGLLSDVYKQSYLRQKSERKPTEYCFIATDGSRAIIVDTIGYHTPIRKSRMVPRQEEQLRLLVEDLPFQDYHMDYLDCEKEYHLLSPEPQLMNGLVRREKQLKQLLFMALDQLYEEAELAELRYWYTEWIPAKYADIQLMGFDDVWTSLFNDVKSGWSPRHEEFCHALIKGQPFFEKLWALQNEEETTKKMKNKSI</sequence>